<keyword evidence="3" id="KW-1185">Reference proteome</keyword>
<dbReference type="EMBL" id="KN847577">
    <property type="protein sequence ID" value="KIV99424.1"/>
    <property type="molecule type" value="Genomic_DNA"/>
</dbReference>
<dbReference type="GeneID" id="27316829"/>
<dbReference type="PANTHER" id="PTHR36151">
    <property type="entry name" value="BLR2777 PROTEIN"/>
    <property type="match status" value="1"/>
</dbReference>
<reference evidence="2 3" key="1">
    <citation type="submission" date="2015-01" db="EMBL/GenBank/DDBJ databases">
        <title>The Genome Sequence of Ochroconis gallopava CBS43764.</title>
        <authorList>
            <consortium name="The Broad Institute Genomics Platform"/>
            <person name="Cuomo C."/>
            <person name="de Hoog S."/>
            <person name="Gorbushina A."/>
            <person name="Stielow B."/>
            <person name="Teixiera M."/>
            <person name="Abouelleil A."/>
            <person name="Chapman S.B."/>
            <person name="Priest M."/>
            <person name="Young S.K."/>
            <person name="Wortman J."/>
            <person name="Nusbaum C."/>
            <person name="Birren B."/>
        </authorList>
    </citation>
    <scope>NUCLEOTIDE SEQUENCE [LARGE SCALE GENOMIC DNA]</scope>
    <source>
        <strain evidence="2 3">CBS 43764</strain>
    </source>
</reference>
<dbReference type="GO" id="GO:0016491">
    <property type="term" value="F:oxidoreductase activity"/>
    <property type="evidence" value="ECO:0007669"/>
    <property type="project" value="InterPro"/>
</dbReference>
<evidence type="ECO:0000259" key="1">
    <source>
        <dbReference type="Pfam" id="PF09995"/>
    </source>
</evidence>
<dbReference type="InterPro" id="IPR018713">
    <property type="entry name" value="MPAB/Lcp_cat_dom"/>
</dbReference>
<dbReference type="RefSeq" id="XP_016209294.1">
    <property type="nucleotide sequence ID" value="XM_016362819.1"/>
</dbReference>
<dbReference type="HOGENOM" id="CLU_059206_3_1_1"/>
<gene>
    <name evidence="2" type="ORF">PV09_08856</name>
</gene>
<accession>A0A0D1ZZD2</accession>
<dbReference type="OrthoDB" id="5131368at2759"/>
<evidence type="ECO:0000313" key="2">
    <source>
        <dbReference type="EMBL" id="KIV99424.1"/>
    </source>
</evidence>
<name>A0A0D1ZZD2_9PEZI</name>
<dbReference type="Proteomes" id="UP000053259">
    <property type="component" value="Unassembled WGS sequence"/>
</dbReference>
<dbReference type="Pfam" id="PF09995">
    <property type="entry name" value="MPAB_Lcp_cat"/>
    <property type="match status" value="1"/>
</dbReference>
<protein>
    <recommendedName>
        <fullName evidence="1">ER-bound oxygenase mpaB/mpaB'/Rubber oxygenase catalytic domain-containing protein</fullName>
    </recommendedName>
</protein>
<feature type="domain" description="ER-bound oxygenase mpaB/mpaB'/Rubber oxygenase catalytic" evidence="1">
    <location>
        <begin position="55"/>
        <end position="274"/>
    </location>
</feature>
<proteinExistence type="predicted"/>
<sequence>MACPAGYTIKDLDLSSGQTQDQENDNSEKTLPMVTLYPPTAEPKILLDLMPEPIIGLLSGQPAIMMQWLKYGLARGSVEHSNFGERVLRRGIETGRYMTAAVYGTYEEKAAITSLVHKYHSRVRGKADEQGPDYMADDPELHRWTAATLFWAFSTVYEMVFKPMPREWHERLMQECSIFATSLRMPTEMWFTKLDDFWEYWNHNVATLEVTDWARRLMKQLLWPKVPLLLAPASAWINNYMRSFTIQMLPDRIREGYGLSKTPLKTRIYKLRKMHTRATARMTPKPLRQAMKPLMLMDMRRSAARIQKRGTW</sequence>
<dbReference type="AlphaFoldDB" id="A0A0D1ZZD2"/>
<dbReference type="PANTHER" id="PTHR36151:SF3">
    <property type="entry name" value="ER-BOUND OXYGENASE MPAB_MPAB'_RUBBER OXYGENASE CATALYTIC DOMAIN-CONTAINING PROTEIN"/>
    <property type="match status" value="1"/>
</dbReference>
<organism evidence="2 3">
    <name type="scientific">Verruconis gallopava</name>
    <dbReference type="NCBI Taxonomy" id="253628"/>
    <lineage>
        <taxon>Eukaryota</taxon>
        <taxon>Fungi</taxon>
        <taxon>Dikarya</taxon>
        <taxon>Ascomycota</taxon>
        <taxon>Pezizomycotina</taxon>
        <taxon>Dothideomycetes</taxon>
        <taxon>Pleosporomycetidae</taxon>
        <taxon>Venturiales</taxon>
        <taxon>Sympoventuriaceae</taxon>
        <taxon>Verruconis</taxon>
    </lineage>
</organism>
<evidence type="ECO:0000313" key="3">
    <source>
        <dbReference type="Proteomes" id="UP000053259"/>
    </source>
</evidence>
<dbReference type="InParanoid" id="A0A0D1ZZD2"/>
<dbReference type="VEuPathDB" id="FungiDB:PV09_08856"/>